<organism evidence="2 3">
    <name type="scientific">Aspergillus indologenus CBS 114.80</name>
    <dbReference type="NCBI Taxonomy" id="1450541"/>
    <lineage>
        <taxon>Eukaryota</taxon>
        <taxon>Fungi</taxon>
        <taxon>Dikarya</taxon>
        <taxon>Ascomycota</taxon>
        <taxon>Pezizomycotina</taxon>
        <taxon>Eurotiomycetes</taxon>
        <taxon>Eurotiomycetidae</taxon>
        <taxon>Eurotiales</taxon>
        <taxon>Aspergillaceae</taxon>
        <taxon>Aspergillus</taxon>
        <taxon>Aspergillus subgen. Circumdati</taxon>
    </lineage>
</organism>
<name>A0A2V5I6L9_9EURO</name>
<evidence type="ECO:0000313" key="3">
    <source>
        <dbReference type="Proteomes" id="UP000248817"/>
    </source>
</evidence>
<evidence type="ECO:0000256" key="1">
    <source>
        <dbReference type="SAM" id="MobiDB-lite"/>
    </source>
</evidence>
<gene>
    <name evidence="2" type="ORF">BP00DRAFT_191497</name>
</gene>
<keyword evidence="3" id="KW-1185">Reference proteome</keyword>
<dbReference type="EMBL" id="KZ825511">
    <property type="protein sequence ID" value="PYI30762.1"/>
    <property type="molecule type" value="Genomic_DNA"/>
</dbReference>
<proteinExistence type="predicted"/>
<accession>A0A2V5I6L9</accession>
<dbReference type="AlphaFoldDB" id="A0A2V5I6L9"/>
<feature type="region of interest" description="Disordered" evidence="1">
    <location>
        <begin position="183"/>
        <end position="206"/>
    </location>
</feature>
<evidence type="ECO:0000313" key="2">
    <source>
        <dbReference type="EMBL" id="PYI30762.1"/>
    </source>
</evidence>
<dbReference type="Proteomes" id="UP000248817">
    <property type="component" value="Unassembled WGS sequence"/>
</dbReference>
<protein>
    <submittedName>
        <fullName evidence="2">Uncharacterized protein</fullName>
    </submittedName>
</protein>
<reference evidence="2 3" key="1">
    <citation type="submission" date="2018-02" db="EMBL/GenBank/DDBJ databases">
        <title>The genomes of Aspergillus section Nigri reveals drivers in fungal speciation.</title>
        <authorList>
            <consortium name="DOE Joint Genome Institute"/>
            <person name="Vesth T.C."/>
            <person name="Nybo J."/>
            <person name="Theobald S."/>
            <person name="Brandl J."/>
            <person name="Frisvad J.C."/>
            <person name="Nielsen K.F."/>
            <person name="Lyhne E.K."/>
            <person name="Kogle M.E."/>
            <person name="Kuo A."/>
            <person name="Riley R."/>
            <person name="Clum A."/>
            <person name="Nolan M."/>
            <person name="Lipzen A."/>
            <person name="Salamov A."/>
            <person name="Henrissat B."/>
            <person name="Wiebenga A."/>
            <person name="De vries R.P."/>
            <person name="Grigoriev I.V."/>
            <person name="Mortensen U.H."/>
            <person name="Andersen M.R."/>
            <person name="Baker S.E."/>
        </authorList>
    </citation>
    <scope>NUCLEOTIDE SEQUENCE [LARGE SCALE GENOMIC DNA]</scope>
    <source>
        <strain evidence="2 3">CBS 114.80</strain>
    </source>
</reference>
<feature type="compositionally biased region" description="Polar residues" evidence="1">
    <location>
        <begin position="186"/>
        <end position="195"/>
    </location>
</feature>
<sequence>MRDDFDSLCQYPNTDLLSKYGRYSVLTGRYVYLLPGSRPGISDMTSGVDYSYFPFPTSEHLAERLRGFVEPHKQWGHGAGDHRMGWTATNTSDHVIQRFLICYPRRVTQQSSTQTTHSSILRVFTIQHKRQIKGNAVFWYQLSTCSALLRCAMLVAHFLSDPTTRSIDPSVFYGKGESNYGKLTDTKQIPKQGNGKSPIHKKKRGSQIRSIKPLDGTCSRTKGMKVQSLSPIQVRCV</sequence>